<evidence type="ECO:0000256" key="5">
    <source>
        <dbReference type="ARBA" id="ARBA00023204"/>
    </source>
</evidence>
<keyword evidence="4 7" id="KW-0233">DNA recombination</keyword>
<proteinExistence type="inferred from homology"/>
<feature type="region of interest" description="Disordered" evidence="8">
    <location>
        <begin position="1"/>
        <end position="20"/>
    </location>
</feature>
<dbReference type="GO" id="GO:0005634">
    <property type="term" value="C:nucleus"/>
    <property type="evidence" value="ECO:0007669"/>
    <property type="project" value="UniProtKB-SubCell"/>
</dbReference>
<evidence type="ECO:0000256" key="8">
    <source>
        <dbReference type="SAM" id="MobiDB-lite"/>
    </source>
</evidence>
<feature type="domain" description="Non-structural maintenance of chromosome element 4 C-terminal" evidence="9">
    <location>
        <begin position="246"/>
        <end position="320"/>
    </location>
</feature>
<keyword evidence="11" id="KW-1185">Reference proteome</keyword>
<comment type="function">
    <text evidence="7">Component of the SMC5-SMC6 complex, that promotes sister chromatid alignment after DNA damage and facilitates double-stranded DNA breaks (DSBs) repair via homologous recombination between sister chromatids.</text>
</comment>
<protein>
    <recommendedName>
        <fullName evidence="7">Non-structural maintenance of chromosomes element 4</fullName>
    </recommendedName>
</protein>
<evidence type="ECO:0000256" key="2">
    <source>
        <dbReference type="ARBA" id="ARBA00008997"/>
    </source>
</evidence>
<evidence type="ECO:0000256" key="3">
    <source>
        <dbReference type="ARBA" id="ARBA00022763"/>
    </source>
</evidence>
<comment type="similarity">
    <text evidence="2 7">Belongs to the NSE4 family.</text>
</comment>
<dbReference type="GO" id="GO:0006310">
    <property type="term" value="P:DNA recombination"/>
    <property type="evidence" value="ECO:0007669"/>
    <property type="project" value="UniProtKB-UniRule"/>
</dbReference>
<comment type="subcellular location">
    <subcellularLocation>
        <location evidence="1 7">Nucleus</location>
    </subcellularLocation>
</comment>
<dbReference type="EMBL" id="JAVYJV010000020">
    <property type="protein sequence ID" value="KAK4343848.1"/>
    <property type="molecule type" value="Genomic_DNA"/>
</dbReference>
<dbReference type="AlphaFoldDB" id="A0AAE1R2T1"/>
<comment type="subunit">
    <text evidence="7">Component of the SMC5-SMC6 complex.</text>
</comment>
<evidence type="ECO:0000313" key="10">
    <source>
        <dbReference type="EMBL" id="KAK4343848.1"/>
    </source>
</evidence>
<evidence type="ECO:0000259" key="9">
    <source>
        <dbReference type="Pfam" id="PF08743"/>
    </source>
</evidence>
<evidence type="ECO:0000256" key="1">
    <source>
        <dbReference type="ARBA" id="ARBA00004123"/>
    </source>
</evidence>
<dbReference type="Proteomes" id="UP001291623">
    <property type="component" value="Unassembled WGS sequence"/>
</dbReference>
<comment type="caution">
    <text evidence="10">The sequence shown here is derived from an EMBL/GenBank/DDBJ whole genome shotgun (WGS) entry which is preliminary data.</text>
</comment>
<evidence type="ECO:0000256" key="4">
    <source>
        <dbReference type="ARBA" id="ARBA00023172"/>
    </source>
</evidence>
<gene>
    <name evidence="10" type="ORF">RND71_036942</name>
</gene>
<accession>A0AAE1R2T1</accession>
<keyword evidence="3 7" id="KW-0227">DNA damage</keyword>
<keyword evidence="6 7" id="KW-0539">Nucleus</keyword>
<organism evidence="10 11">
    <name type="scientific">Anisodus tanguticus</name>
    <dbReference type="NCBI Taxonomy" id="243964"/>
    <lineage>
        <taxon>Eukaryota</taxon>
        <taxon>Viridiplantae</taxon>
        <taxon>Streptophyta</taxon>
        <taxon>Embryophyta</taxon>
        <taxon>Tracheophyta</taxon>
        <taxon>Spermatophyta</taxon>
        <taxon>Magnoliopsida</taxon>
        <taxon>eudicotyledons</taxon>
        <taxon>Gunneridae</taxon>
        <taxon>Pentapetalae</taxon>
        <taxon>asterids</taxon>
        <taxon>lamiids</taxon>
        <taxon>Solanales</taxon>
        <taxon>Solanaceae</taxon>
        <taxon>Solanoideae</taxon>
        <taxon>Hyoscyameae</taxon>
        <taxon>Anisodus</taxon>
    </lineage>
</organism>
<name>A0AAE1R2T1_9SOLA</name>
<dbReference type="GO" id="GO:0006281">
    <property type="term" value="P:DNA repair"/>
    <property type="evidence" value="ECO:0007669"/>
    <property type="project" value="UniProtKB-UniRule"/>
</dbReference>
<dbReference type="InterPro" id="IPR027786">
    <property type="entry name" value="Nse4/EID"/>
</dbReference>
<dbReference type="PANTHER" id="PTHR16140:SF0">
    <property type="entry name" value="NON-STRUCTURAL MAINTENANCE OF CHROMOSOMES ELEMENT 4"/>
    <property type="match status" value="1"/>
</dbReference>
<dbReference type="GO" id="GO:0030915">
    <property type="term" value="C:Smc5-Smc6 complex"/>
    <property type="evidence" value="ECO:0007669"/>
    <property type="project" value="UniProtKB-UniRule"/>
</dbReference>
<dbReference type="InterPro" id="IPR014854">
    <property type="entry name" value="Nse4_C"/>
</dbReference>
<evidence type="ECO:0000313" key="11">
    <source>
        <dbReference type="Proteomes" id="UP001291623"/>
    </source>
</evidence>
<dbReference type="Pfam" id="PF08743">
    <property type="entry name" value="Nse4_C"/>
    <property type="match status" value="1"/>
</dbReference>
<evidence type="ECO:0000256" key="7">
    <source>
        <dbReference type="RuleBase" id="RU365071"/>
    </source>
</evidence>
<feature type="compositionally biased region" description="Polar residues" evidence="8">
    <location>
        <begin position="1"/>
        <end position="19"/>
    </location>
</feature>
<dbReference type="PANTHER" id="PTHR16140">
    <property type="entry name" value="NON-STRUCTURAL MAINTENANCE OF CHROMOSOMES ELEMENT 4"/>
    <property type="match status" value="1"/>
</dbReference>
<reference evidence="10" key="1">
    <citation type="submission" date="2023-12" db="EMBL/GenBank/DDBJ databases">
        <title>Genome assembly of Anisodus tanguticus.</title>
        <authorList>
            <person name="Wang Y.-J."/>
        </authorList>
    </citation>
    <scope>NUCLEOTIDE SEQUENCE</scope>
    <source>
        <strain evidence="10">KB-2021</strain>
        <tissue evidence="10">Leaf</tissue>
    </source>
</reference>
<sequence length="404" mass="45573">MVGSTQVNENNGASSSNCDNGVDIVRSVKREKLSSRNSRAESNDALMKILLDDAEFFDLIISPLILGFLEIDVYILRRLLLLSRLALKCLFIADERDDLSKVDSDKFKSIIEEVERLHQHANVLVMSSQVLFTSEELQKFAVMQFLEVVVADAEALLDITNTLVTSVKAPGNEGVTLSDFGNCLIRDFGQEGGSISRTGEDSDSIRWKYIGFVVSHLEETVDEEKTDTDKNMATMFHILRKHKSTRLENLVLNRKCFVQTVENLFAPSFLIKDGRADITVNEKDHHLVSPRNGPAANAVLSGEVSYSHFVFRFDFQDWKVAHYFLLKHLTEADIPTNSQPASTHEITERAVPTTPIRKLTRNRGLVFQEQTVVEESPESDLPRSYCRPERKEKAHIGLLAAYQL</sequence>
<evidence type="ECO:0000256" key="6">
    <source>
        <dbReference type="ARBA" id="ARBA00023242"/>
    </source>
</evidence>
<keyword evidence="5 7" id="KW-0234">DNA repair</keyword>